<dbReference type="PANTHER" id="PTHR44591">
    <property type="entry name" value="STRESS RESPONSE REGULATOR PROTEIN 1"/>
    <property type="match status" value="1"/>
</dbReference>
<dbReference type="RefSeq" id="WP_188981111.1">
    <property type="nucleotide sequence ID" value="NZ_BMPO01000001.1"/>
</dbReference>
<dbReference type="CDD" id="cd00156">
    <property type="entry name" value="REC"/>
    <property type="match status" value="1"/>
</dbReference>
<sequence length="146" mass="16386">MLQYRLKDSPALSMNLIVIVEDEPAIQQMLMDLAEWWGCRTEVFGTADEAARYLRGGVEQPSLVITDHAMPGILSGFDLVVEAHERWPSLPIIMISAYAYEVTLPEVRHIVLLDKPWTIASLSELAESLMRNGEAERQRMDQGSSG</sequence>
<dbReference type="InterPro" id="IPR011006">
    <property type="entry name" value="CheY-like_superfamily"/>
</dbReference>
<proteinExistence type="predicted"/>
<dbReference type="InterPro" id="IPR001789">
    <property type="entry name" value="Sig_transdc_resp-reg_receiver"/>
</dbReference>
<protein>
    <recommendedName>
        <fullName evidence="3">Response regulatory domain-containing protein</fullName>
    </recommendedName>
</protein>
<keyword evidence="1 2" id="KW-0597">Phosphoprotein</keyword>
<reference evidence="4" key="1">
    <citation type="journal article" date="2014" name="Int. J. Syst. Evol. Microbiol.">
        <title>Complete genome sequence of Corynebacterium casei LMG S-19264T (=DSM 44701T), isolated from a smear-ripened cheese.</title>
        <authorList>
            <consortium name="US DOE Joint Genome Institute (JGI-PGF)"/>
            <person name="Walter F."/>
            <person name="Albersmeier A."/>
            <person name="Kalinowski J."/>
            <person name="Ruckert C."/>
        </authorList>
    </citation>
    <scope>NUCLEOTIDE SEQUENCE</scope>
    <source>
        <strain evidence="4">JCM 30078</strain>
    </source>
</reference>
<dbReference type="GO" id="GO:0000160">
    <property type="term" value="P:phosphorelay signal transduction system"/>
    <property type="evidence" value="ECO:0007669"/>
    <property type="project" value="InterPro"/>
</dbReference>
<dbReference type="AlphaFoldDB" id="A0A917PH71"/>
<dbReference type="EMBL" id="BMPO01000001">
    <property type="protein sequence ID" value="GGJ78154.1"/>
    <property type="molecule type" value="Genomic_DNA"/>
</dbReference>
<dbReference type="InterPro" id="IPR050595">
    <property type="entry name" value="Bact_response_regulator"/>
</dbReference>
<name>A0A917PH71_9PSED</name>
<dbReference type="Gene3D" id="3.40.50.2300">
    <property type="match status" value="1"/>
</dbReference>
<accession>A0A917PH71</accession>
<evidence type="ECO:0000259" key="3">
    <source>
        <dbReference type="PROSITE" id="PS50110"/>
    </source>
</evidence>
<evidence type="ECO:0000256" key="1">
    <source>
        <dbReference type="ARBA" id="ARBA00022553"/>
    </source>
</evidence>
<feature type="modified residue" description="4-aspartylphosphate" evidence="2">
    <location>
        <position position="67"/>
    </location>
</feature>
<dbReference type="Pfam" id="PF00072">
    <property type="entry name" value="Response_reg"/>
    <property type="match status" value="1"/>
</dbReference>
<reference evidence="4" key="2">
    <citation type="submission" date="2020-09" db="EMBL/GenBank/DDBJ databases">
        <authorList>
            <person name="Sun Q."/>
            <person name="Ohkuma M."/>
        </authorList>
    </citation>
    <scope>NUCLEOTIDE SEQUENCE</scope>
    <source>
        <strain evidence="4">JCM 30078</strain>
    </source>
</reference>
<organism evidence="4 5">
    <name type="scientific">Pseudomonas matsuisoli</name>
    <dbReference type="NCBI Taxonomy" id="1515666"/>
    <lineage>
        <taxon>Bacteria</taxon>
        <taxon>Pseudomonadati</taxon>
        <taxon>Pseudomonadota</taxon>
        <taxon>Gammaproteobacteria</taxon>
        <taxon>Pseudomonadales</taxon>
        <taxon>Pseudomonadaceae</taxon>
        <taxon>Pseudomonas</taxon>
    </lineage>
</organism>
<dbReference type="SMART" id="SM00448">
    <property type="entry name" value="REC"/>
    <property type="match status" value="1"/>
</dbReference>
<dbReference type="Proteomes" id="UP000635983">
    <property type="component" value="Unassembled WGS sequence"/>
</dbReference>
<dbReference type="PANTHER" id="PTHR44591:SF3">
    <property type="entry name" value="RESPONSE REGULATORY DOMAIN-CONTAINING PROTEIN"/>
    <property type="match status" value="1"/>
</dbReference>
<feature type="domain" description="Response regulatory" evidence="3">
    <location>
        <begin position="16"/>
        <end position="130"/>
    </location>
</feature>
<evidence type="ECO:0000313" key="4">
    <source>
        <dbReference type="EMBL" id="GGJ78154.1"/>
    </source>
</evidence>
<dbReference type="PROSITE" id="PS50110">
    <property type="entry name" value="RESPONSE_REGULATORY"/>
    <property type="match status" value="1"/>
</dbReference>
<gene>
    <name evidence="4" type="ORF">GCM10009304_00120</name>
</gene>
<keyword evidence="5" id="KW-1185">Reference proteome</keyword>
<dbReference type="SUPFAM" id="SSF52172">
    <property type="entry name" value="CheY-like"/>
    <property type="match status" value="1"/>
</dbReference>
<comment type="caution">
    <text evidence="4">The sequence shown here is derived from an EMBL/GenBank/DDBJ whole genome shotgun (WGS) entry which is preliminary data.</text>
</comment>
<evidence type="ECO:0000313" key="5">
    <source>
        <dbReference type="Proteomes" id="UP000635983"/>
    </source>
</evidence>
<evidence type="ECO:0000256" key="2">
    <source>
        <dbReference type="PROSITE-ProRule" id="PRU00169"/>
    </source>
</evidence>